<sequence>MKTLRPGFQIIVGLAGILLAAPAGAAQTGGCGAFAWPIAADLELLAQPRWVKSGATADVAGPVGFRLELKEDASADFVLPPQRRSAPRSQGGTLRFEARPGVYQITLTETAWTDLVQGGQALQPTEFSGVTDCEGARKTLRYELSAGPATLQISNAPGRSIGLALTPPR</sequence>
<evidence type="ECO:0000313" key="2">
    <source>
        <dbReference type="EMBL" id="MBB3973007.1"/>
    </source>
</evidence>
<accession>A0A7W6GFJ1</accession>
<protein>
    <submittedName>
        <fullName evidence="2">Uncharacterized protein</fullName>
    </submittedName>
</protein>
<dbReference type="RefSeq" id="WP_183394871.1">
    <property type="nucleotide sequence ID" value="NZ_JACIDR010000002.1"/>
</dbReference>
<dbReference type="AlphaFoldDB" id="A0A7W6GFJ1"/>
<keyword evidence="1" id="KW-0732">Signal</keyword>
<gene>
    <name evidence="2" type="ORF">GGR24_001664</name>
</gene>
<feature type="signal peptide" evidence="1">
    <location>
        <begin position="1"/>
        <end position="25"/>
    </location>
</feature>
<dbReference type="EMBL" id="JACIDR010000002">
    <property type="protein sequence ID" value="MBB3973007.1"/>
    <property type="molecule type" value="Genomic_DNA"/>
</dbReference>
<evidence type="ECO:0000256" key="1">
    <source>
        <dbReference type="SAM" id="SignalP"/>
    </source>
</evidence>
<reference evidence="2 3" key="1">
    <citation type="submission" date="2020-08" db="EMBL/GenBank/DDBJ databases">
        <title>Genomic Encyclopedia of Type Strains, Phase IV (KMG-IV): sequencing the most valuable type-strain genomes for metagenomic binning, comparative biology and taxonomic classification.</title>
        <authorList>
            <person name="Goeker M."/>
        </authorList>
    </citation>
    <scope>NUCLEOTIDE SEQUENCE [LARGE SCALE GENOMIC DNA]</scope>
    <source>
        <strain evidence="2 3">DSM 25481</strain>
    </source>
</reference>
<keyword evidence="3" id="KW-1185">Reference proteome</keyword>
<feature type="chain" id="PRO_5030584097" evidence="1">
    <location>
        <begin position="26"/>
        <end position="169"/>
    </location>
</feature>
<proteinExistence type="predicted"/>
<evidence type="ECO:0000313" key="3">
    <source>
        <dbReference type="Proteomes" id="UP000528964"/>
    </source>
</evidence>
<name>A0A7W6GFJ1_9HYPH</name>
<organism evidence="2 3">
    <name type="scientific">Hansschlegelia beijingensis</name>
    <dbReference type="NCBI Taxonomy" id="1133344"/>
    <lineage>
        <taxon>Bacteria</taxon>
        <taxon>Pseudomonadati</taxon>
        <taxon>Pseudomonadota</taxon>
        <taxon>Alphaproteobacteria</taxon>
        <taxon>Hyphomicrobiales</taxon>
        <taxon>Methylopilaceae</taxon>
        <taxon>Hansschlegelia</taxon>
    </lineage>
</organism>
<dbReference type="Proteomes" id="UP000528964">
    <property type="component" value="Unassembled WGS sequence"/>
</dbReference>
<comment type="caution">
    <text evidence="2">The sequence shown here is derived from an EMBL/GenBank/DDBJ whole genome shotgun (WGS) entry which is preliminary data.</text>
</comment>